<protein>
    <submittedName>
        <fullName evidence="2">Protein translocase subunit SecY</fullName>
        <ecNumber evidence="2">3.6.5.4</ecNumber>
    </submittedName>
</protein>
<feature type="transmembrane region" description="Helical" evidence="1">
    <location>
        <begin position="194"/>
        <end position="214"/>
    </location>
</feature>
<keyword evidence="2" id="KW-0378">Hydrolase</keyword>
<feature type="transmembrane region" description="Helical" evidence="1">
    <location>
        <begin position="150"/>
        <end position="174"/>
    </location>
</feature>
<feature type="transmembrane region" description="Helical" evidence="1">
    <location>
        <begin position="28"/>
        <end position="51"/>
    </location>
</feature>
<dbReference type="Gene3D" id="1.10.3370.10">
    <property type="entry name" value="SecY subunit domain"/>
    <property type="match status" value="1"/>
</dbReference>
<dbReference type="Pfam" id="PF00344">
    <property type="entry name" value="SecY"/>
    <property type="match status" value="1"/>
</dbReference>
<dbReference type="GO" id="GO:0015031">
    <property type="term" value="P:protein transport"/>
    <property type="evidence" value="ECO:0007669"/>
    <property type="project" value="InterPro"/>
</dbReference>
<keyword evidence="1" id="KW-0812">Transmembrane</keyword>
<name>A0A0U1WP62_KARMI</name>
<keyword evidence="2" id="KW-0150">Chloroplast</keyword>
<reference evidence="2" key="1">
    <citation type="journal article" date="2016" name="Plant Mol. Biol.">
        <title>Diversity of transcripts and transcript processing forms in plastids of the dinoflagellate alga Karenia mikimotoi.</title>
        <authorList>
            <person name="Dorrell R.G."/>
            <person name="Hinksman G.A."/>
            <person name="Howe C.J."/>
        </authorList>
    </citation>
    <scope>NUCLEOTIDE SEQUENCE</scope>
    <source>
        <strain evidence="2">RCC1513</strain>
    </source>
</reference>
<organism evidence="2">
    <name type="scientific">Karenia mikimotoi</name>
    <name type="common">Red tide dinoflagellate</name>
    <name type="synonym">Gymnodinium mikimotoi</name>
    <dbReference type="NCBI Taxonomy" id="225107"/>
    <lineage>
        <taxon>Eukaryota</taxon>
        <taxon>Sar</taxon>
        <taxon>Alveolata</taxon>
        <taxon>Dinophyceae</taxon>
        <taxon>Gymnodiniales</taxon>
        <taxon>Kareniaceae</taxon>
        <taxon>Karenia</taxon>
    </lineage>
</organism>
<dbReference type="AlphaFoldDB" id="A0A0U1WP62"/>
<evidence type="ECO:0000256" key="1">
    <source>
        <dbReference type="SAM" id="Phobius"/>
    </source>
</evidence>
<feature type="transmembrane region" description="Helical" evidence="1">
    <location>
        <begin position="93"/>
        <end position="113"/>
    </location>
</feature>
<dbReference type="GO" id="GO:0016787">
    <property type="term" value="F:hydrolase activity"/>
    <property type="evidence" value="ECO:0007669"/>
    <property type="project" value="UniProtKB-KW"/>
</dbReference>
<sequence>YTRFLTLLNSLLLGFIAAIKIVKPTVFGWNFSLALFTTTSLASGGLIHMYIADRITSEKLGNGSSLMLCTSIIGGFSVKFSEFYSRFKSFSQINQLGSLSAAIFSIGLLTYLVTYGQRKYKRISIISTKTNTLPAEFDGSFDLLKGMLPIPYFVTGVLPLVAGVVIAGFSEVIVKNFAGESASTSLIFSTILRPFLFSVVTILFATLFATFSVAPQRIANNLNRAGCLVSQTDNLDQTEEYIRPGQSTKEYLAKSIARVGFSGGVMLVILSFLFALPERYFGFQLLSPIIILISTLTETFLEIQGYLLNTRYENFR</sequence>
<feature type="transmembrane region" description="Helical" evidence="1">
    <location>
        <begin position="256"/>
        <end position="275"/>
    </location>
</feature>
<keyword evidence="2" id="KW-0934">Plastid</keyword>
<proteinExistence type="predicted"/>
<feature type="non-terminal residue" evidence="2">
    <location>
        <position position="1"/>
    </location>
</feature>
<accession>A0A0U1WP62</accession>
<feature type="transmembrane region" description="Helical" evidence="1">
    <location>
        <begin position="63"/>
        <end position="81"/>
    </location>
</feature>
<evidence type="ECO:0000313" key="2">
    <source>
        <dbReference type="EMBL" id="AIG99499.1"/>
    </source>
</evidence>
<dbReference type="EMBL" id="KM065613">
    <property type="protein sequence ID" value="AIG99499.1"/>
    <property type="molecule type" value="Transcribed_RNA"/>
</dbReference>
<gene>
    <name evidence="2" type="primary">secY</name>
</gene>
<keyword evidence="1" id="KW-0472">Membrane</keyword>
<dbReference type="InterPro" id="IPR002208">
    <property type="entry name" value="SecY/SEC61-alpha"/>
</dbReference>
<keyword evidence="1" id="KW-1133">Transmembrane helix</keyword>
<dbReference type="GO" id="GO:0016020">
    <property type="term" value="C:membrane"/>
    <property type="evidence" value="ECO:0007669"/>
    <property type="project" value="InterPro"/>
</dbReference>
<geneLocation type="chloroplast" evidence="2"/>
<dbReference type="InterPro" id="IPR023201">
    <property type="entry name" value="SecY_dom_sf"/>
</dbReference>
<dbReference type="PRINTS" id="PR00303">
    <property type="entry name" value="SECYTRNLCASE"/>
</dbReference>
<feature type="transmembrane region" description="Helical" evidence="1">
    <location>
        <begin position="281"/>
        <end position="301"/>
    </location>
</feature>
<dbReference type="EC" id="3.6.5.4" evidence="2"/>
<dbReference type="SUPFAM" id="SSF103491">
    <property type="entry name" value="Preprotein translocase SecY subunit"/>
    <property type="match status" value="1"/>
</dbReference>